<dbReference type="InterPro" id="IPR049226">
    <property type="entry name" value="DUF6823"/>
</dbReference>
<feature type="region of interest" description="Disordered" evidence="1">
    <location>
        <begin position="85"/>
        <end position="109"/>
    </location>
</feature>
<reference evidence="2 3" key="1">
    <citation type="journal article" date="2021" name="Sci. Rep.">
        <title>Genome sequencing of the multicellular alga Astrephomene provides insights into convergent evolution of germ-soma differentiation.</title>
        <authorList>
            <person name="Yamashita S."/>
            <person name="Yamamoto K."/>
            <person name="Matsuzaki R."/>
            <person name="Suzuki S."/>
            <person name="Yamaguchi H."/>
            <person name="Hirooka S."/>
            <person name="Minakuchi Y."/>
            <person name="Miyagishima S."/>
            <person name="Kawachi M."/>
            <person name="Toyoda A."/>
            <person name="Nozaki H."/>
        </authorList>
    </citation>
    <scope>NUCLEOTIDE SEQUENCE [LARGE SCALE GENOMIC DNA]</scope>
    <source>
        <strain evidence="2 3">NIES-4017</strain>
    </source>
</reference>
<dbReference type="EMBL" id="BMAR01000032">
    <property type="protein sequence ID" value="GFR49684.1"/>
    <property type="molecule type" value="Genomic_DNA"/>
</dbReference>
<comment type="caution">
    <text evidence="2">The sequence shown here is derived from an EMBL/GenBank/DDBJ whole genome shotgun (WGS) entry which is preliminary data.</text>
</comment>
<name>A0AAD3HQ38_9CHLO</name>
<feature type="compositionally biased region" description="Low complexity" evidence="1">
    <location>
        <begin position="215"/>
        <end position="227"/>
    </location>
</feature>
<dbReference type="Proteomes" id="UP001054857">
    <property type="component" value="Unassembled WGS sequence"/>
</dbReference>
<gene>
    <name evidence="2" type="ORF">Agub_g11833</name>
</gene>
<dbReference type="AlphaFoldDB" id="A0AAD3HQ38"/>
<evidence type="ECO:0000313" key="2">
    <source>
        <dbReference type="EMBL" id="GFR49684.1"/>
    </source>
</evidence>
<accession>A0AAD3HQ38</accession>
<dbReference type="Pfam" id="PF20709">
    <property type="entry name" value="DUF6823"/>
    <property type="match status" value="1"/>
</dbReference>
<proteinExistence type="predicted"/>
<feature type="region of interest" description="Disordered" evidence="1">
    <location>
        <begin position="172"/>
        <end position="234"/>
    </location>
</feature>
<feature type="compositionally biased region" description="Basic and acidic residues" evidence="1">
    <location>
        <begin position="85"/>
        <end position="97"/>
    </location>
</feature>
<protein>
    <submittedName>
        <fullName evidence="2">Uncharacterized protein</fullName>
    </submittedName>
</protein>
<evidence type="ECO:0000256" key="1">
    <source>
        <dbReference type="SAM" id="MobiDB-lite"/>
    </source>
</evidence>
<sequence length="234" mass="26959">MQSNLCSRLQASTPTRIAVRRRANVRTKALFGFGKPKSEVESEREEQWRLQQELIQKRKSGQLIKEANDRRRKVAEELASRKEVRRREKEALARGEMPDTLQGWKPYDNEVDEKANSGIVVPLLPFGIKKYDEGERFDLRSPYSDAGWVDPEEQDAWAGLKKIGSKIFNFSGKSEPTELKPIMWATPFTKRRGEQEDEDQPAAPQPQKKKPQQPPSRASQQPQQQPRFGFKGNK</sequence>
<evidence type="ECO:0000313" key="3">
    <source>
        <dbReference type="Proteomes" id="UP001054857"/>
    </source>
</evidence>
<keyword evidence="3" id="KW-1185">Reference proteome</keyword>
<organism evidence="2 3">
    <name type="scientific">Astrephomene gubernaculifera</name>
    <dbReference type="NCBI Taxonomy" id="47775"/>
    <lineage>
        <taxon>Eukaryota</taxon>
        <taxon>Viridiplantae</taxon>
        <taxon>Chlorophyta</taxon>
        <taxon>core chlorophytes</taxon>
        <taxon>Chlorophyceae</taxon>
        <taxon>CS clade</taxon>
        <taxon>Chlamydomonadales</taxon>
        <taxon>Astrephomenaceae</taxon>
        <taxon>Astrephomene</taxon>
    </lineage>
</organism>